<comment type="similarity">
    <text evidence="2">Belongs to the amino acid/polyamine transporter 2 family.</text>
</comment>
<feature type="transmembrane region" description="Helical" evidence="7">
    <location>
        <begin position="389"/>
        <end position="410"/>
    </location>
</feature>
<feature type="transmembrane region" description="Helical" evidence="7">
    <location>
        <begin position="465"/>
        <end position="488"/>
    </location>
</feature>
<keyword evidence="10" id="KW-1185">Reference proteome</keyword>
<dbReference type="AlphaFoldDB" id="A0A1X2HNX9"/>
<evidence type="ECO:0000256" key="6">
    <source>
        <dbReference type="SAM" id="MobiDB-lite"/>
    </source>
</evidence>
<dbReference type="Pfam" id="PF01490">
    <property type="entry name" value="Aa_trans"/>
    <property type="match status" value="1"/>
</dbReference>
<dbReference type="PANTHER" id="PTHR22950:SF666">
    <property type="entry name" value="VACUOLAR AMINO ACID TRANSPORTER 4"/>
    <property type="match status" value="1"/>
</dbReference>
<feature type="domain" description="Amino acid transporter transmembrane" evidence="8">
    <location>
        <begin position="248"/>
        <end position="630"/>
    </location>
</feature>
<evidence type="ECO:0000256" key="4">
    <source>
        <dbReference type="ARBA" id="ARBA00022989"/>
    </source>
</evidence>
<dbReference type="PANTHER" id="PTHR22950">
    <property type="entry name" value="AMINO ACID TRANSPORTER"/>
    <property type="match status" value="1"/>
</dbReference>
<feature type="region of interest" description="Disordered" evidence="6">
    <location>
        <begin position="1"/>
        <end position="20"/>
    </location>
</feature>
<feature type="transmembrane region" description="Helical" evidence="7">
    <location>
        <begin position="508"/>
        <end position="532"/>
    </location>
</feature>
<comment type="subcellular location">
    <subcellularLocation>
        <location evidence="1">Membrane</location>
        <topology evidence="1">Multi-pass membrane protein</topology>
    </subcellularLocation>
</comment>
<proteinExistence type="inferred from homology"/>
<evidence type="ECO:0000259" key="8">
    <source>
        <dbReference type="Pfam" id="PF01490"/>
    </source>
</evidence>
<feature type="transmembrane region" description="Helical" evidence="7">
    <location>
        <begin position="430"/>
        <end position="453"/>
    </location>
</feature>
<dbReference type="GO" id="GO:0015179">
    <property type="term" value="F:L-amino acid transmembrane transporter activity"/>
    <property type="evidence" value="ECO:0007669"/>
    <property type="project" value="TreeGrafter"/>
</dbReference>
<evidence type="ECO:0000256" key="2">
    <source>
        <dbReference type="ARBA" id="ARBA00008066"/>
    </source>
</evidence>
<feature type="transmembrane region" description="Helical" evidence="7">
    <location>
        <begin position="610"/>
        <end position="630"/>
    </location>
</feature>
<keyword evidence="5 7" id="KW-0472">Membrane</keyword>
<evidence type="ECO:0000256" key="3">
    <source>
        <dbReference type="ARBA" id="ARBA00022692"/>
    </source>
</evidence>
<dbReference type="STRING" id="13706.A0A1X2HNX9"/>
<dbReference type="EMBL" id="MCGN01000002">
    <property type="protein sequence ID" value="ORZ01105.1"/>
    <property type="molecule type" value="Genomic_DNA"/>
</dbReference>
<evidence type="ECO:0000256" key="1">
    <source>
        <dbReference type="ARBA" id="ARBA00004141"/>
    </source>
</evidence>
<sequence>MSSPLPANAKELHHDGDDYLSTSFDRASSTARLSSSPVPQIYGTSPAAHSTVSIHTYSSDLDRVPSNTNGGGSLFRPLSSTTLSAMDLPEGEVAKAVKRHLTPVSSQHNGNYLTDDDSGSLSSVHQLPGGSITHGIYKWTENVENGRRKRTRSFNQPRTAPDDPALARLKAPGGFRRHFVVNRAAKQGKAPPHWMTGSFVDFLALYGHFGGEDLSDDEDEPDEDEENMQGPDEATPLIPPEAQTPQGNASPSKAVFLLLKSFVGTGVMFLPKAFYNGGLIFSSTVMTFIAALSLYTFLLLVETRNKVPVSFGDIGGILFGQGMRLSVLFAITFSQIGFVCAYTVFVAQNLQALVESVSQCNLRIPLAYLIAVQVVMYVPLAMVRKIQKLSVFALIADVFILIGLTYLYYYDFLTLAIHGIGNVQWGINPVSFPMFIGTAVFTYEGVGLIIPITESMKDPKKFPRVLSWTMVGITLLFLSIGFLSYLAFGSDVQTVILLNLPATPVVDSIQGLYALAIMLSIPLQLFPAIRIIETGLFSRSGKHNPVVKWQKNALRFATVLVCTGIAIAGSADLDKFVSLIGSLACIPLCYLFPPLFHLKGVAQSFWQKTIDIAIIIFGLISMIYTTSITISQWSAGGEAPPISRCT</sequence>
<feature type="transmembrane region" description="Helical" evidence="7">
    <location>
        <begin position="365"/>
        <end position="382"/>
    </location>
</feature>
<protein>
    <submittedName>
        <fullName evidence="9">Transmembrane amino acid transporter protein-domain-containing protein</fullName>
    </submittedName>
</protein>
<reference evidence="9 10" key="1">
    <citation type="submission" date="2016-07" db="EMBL/GenBank/DDBJ databases">
        <title>Pervasive Adenine N6-methylation of Active Genes in Fungi.</title>
        <authorList>
            <consortium name="DOE Joint Genome Institute"/>
            <person name="Mondo S.J."/>
            <person name="Dannebaum R.O."/>
            <person name="Kuo R.C."/>
            <person name="Labutti K."/>
            <person name="Haridas S."/>
            <person name="Kuo A."/>
            <person name="Salamov A."/>
            <person name="Ahrendt S.R."/>
            <person name="Lipzen A."/>
            <person name="Sullivan W."/>
            <person name="Andreopoulos W.B."/>
            <person name="Clum A."/>
            <person name="Lindquist E."/>
            <person name="Daum C."/>
            <person name="Ramamoorthy G.K."/>
            <person name="Gryganskyi A."/>
            <person name="Culley D."/>
            <person name="Magnuson J.K."/>
            <person name="James T.Y."/>
            <person name="O'Malley M.A."/>
            <person name="Stajich J.E."/>
            <person name="Spatafora J.W."/>
            <person name="Visel A."/>
            <person name="Grigoriev I.V."/>
        </authorList>
    </citation>
    <scope>NUCLEOTIDE SEQUENCE [LARGE SCALE GENOMIC DNA]</scope>
    <source>
        <strain evidence="9 10">NRRL 2496</strain>
    </source>
</reference>
<keyword evidence="3 7" id="KW-0812">Transmembrane</keyword>
<dbReference type="GO" id="GO:0005774">
    <property type="term" value="C:vacuolar membrane"/>
    <property type="evidence" value="ECO:0007669"/>
    <property type="project" value="TreeGrafter"/>
</dbReference>
<feature type="transmembrane region" description="Helical" evidence="7">
    <location>
        <begin position="577"/>
        <end position="598"/>
    </location>
</feature>
<feature type="region of interest" description="Disordered" evidence="6">
    <location>
        <begin position="213"/>
        <end position="249"/>
    </location>
</feature>
<name>A0A1X2HNX9_SYNRA</name>
<evidence type="ECO:0000313" key="9">
    <source>
        <dbReference type="EMBL" id="ORZ01105.1"/>
    </source>
</evidence>
<feature type="transmembrane region" description="Helical" evidence="7">
    <location>
        <begin position="553"/>
        <end position="571"/>
    </location>
</feature>
<keyword evidence="4 7" id="KW-1133">Transmembrane helix</keyword>
<dbReference type="InterPro" id="IPR013057">
    <property type="entry name" value="AA_transpt_TM"/>
</dbReference>
<evidence type="ECO:0000313" key="10">
    <source>
        <dbReference type="Proteomes" id="UP000242180"/>
    </source>
</evidence>
<feature type="transmembrane region" description="Helical" evidence="7">
    <location>
        <begin position="280"/>
        <end position="301"/>
    </location>
</feature>
<dbReference type="Proteomes" id="UP000242180">
    <property type="component" value="Unassembled WGS sequence"/>
</dbReference>
<evidence type="ECO:0000256" key="5">
    <source>
        <dbReference type="ARBA" id="ARBA00023136"/>
    </source>
</evidence>
<feature type="compositionally biased region" description="Acidic residues" evidence="6">
    <location>
        <begin position="213"/>
        <end position="227"/>
    </location>
</feature>
<evidence type="ECO:0000256" key="7">
    <source>
        <dbReference type="SAM" id="Phobius"/>
    </source>
</evidence>
<dbReference type="OrthoDB" id="1684102at2759"/>
<comment type="caution">
    <text evidence="9">The sequence shown here is derived from an EMBL/GenBank/DDBJ whole genome shotgun (WGS) entry which is preliminary data.</text>
</comment>
<dbReference type="OMA" id="PPGWITH"/>
<feature type="transmembrane region" description="Helical" evidence="7">
    <location>
        <begin position="322"/>
        <end position="345"/>
    </location>
</feature>
<dbReference type="FunCoup" id="A0A1X2HNX9">
    <property type="interactions" value="87"/>
</dbReference>
<dbReference type="InParanoid" id="A0A1X2HNX9"/>
<accession>A0A1X2HNX9</accession>
<gene>
    <name evidence="9" type="ORF">BCR43DRAFT_486390</name>
</gene>
<feature type="region of interest" description="Disordered" evidence="6">
    <location>
        <begin position="147"/>
        <end position="166"/>
    </location>
</feature>
<organism evidence="9 10">
    <name type="scientific">Syncephalastrum racemosum</name>
    <name type="common">Filamentous fungus</name>
    <dbReference type="NCBI Taxonomy" id="13706"/>
    <lineage>
        <taxon>Eukaryota</taxon>
        <taxon>Fungi</taxon>
        <taxon>Fungi incertae sedis</taxon>
        <taxon>Mucoromycota</taxon>
        <taxon>Mucoromycotina</taxon>
        <taxon>Mucoromycetes</taxon>
        <taxon>Mucorales</taxon>
        <taxon>Syncephalastraceae</taxon>
        <taxon>Syncephalastrum</taxon>
    </lineage>
</organism>